<dbReference type="EMBL" id="JAWDIT010000005">
    <property type="protein sequence ID" value="MDU0346884.1"/>
    <property type="molecule type" value="Genomic_DNA"/>
</dbReference>
<dbReference type="SUPFAM" id="SSF51735">
    <property type="entry name" value="NAD(P)-binding Rossmann-fold domains"/>
    <property type="match status" value="1"/>
</dbReference>
<dbReference type="Proteomes" id="UP001261125">
    <property type="component" value="Unassembled WGS sequence"/>
</dbReference>
<feature type="domain" description="NAD(P)-binding" evidence="1">
    <location>
        <begin position="6"/>
        <end position="183"/>
    </location>
</feature>
<dbReference type="Pfam" id="PF13460">
    <property type="entry name" value="NAD_binding_10"/>
    <property type="match status" value="1"/>
</dbReference>
<sequence>MITITGATGSLNRATVDHLLQSLDPSELVVVVRDPSRADDLARRGVEVRAGDYADPHGLRAAFEGADRLLLVSSNDQNADAAALHRGAIQAASDAGVGHVLYTSHQGADASSPFAPARDHAATEEALAASGLPWTALRNGFYAHSLQWLLGPWRKTGAVSVPADGPVSWTSRDDLAEAAARLLGRQVLPQGPVTLTATHAPTFADLARWAGETAGREVALDVIDEEEWMQRSLAAGRPEGAVRFTLGVFQAAEGGFFAGTDPALRTLLGREPVTARSVVDSLARA</sequence>
<dbReference type="InterPro" id="IPR052718">
    <property type="entry name" value="NmrA-type_oxidoreductase"/>
</dbReference>
<reference evidence="2 3" key="1">
    <citation type="submission" date="2023-09" db="EMBL/GenBank/DDBJ databases">
        <title>Microbacterium fusihabitans sp. nov., Microbacterium phycihabitans sp. nov., and Microbacterium cervinum sp. nov., isolated from dried seaweeds of beach.</title>
        <authorList>
            <person name="Lee S.D."/>
        </authorList>
    </citation>
    <scope>NUCLEOTIDE SEQUENCE [LARGE SCALE GENOMIC DNA]</scope>
    <source>
        <strain evidence="2 3">KSW2-29</strain>
    </source>
</reference>
<dbReference type="InterPro" id="IPR036291">
    <property type="entry name" value="NAD(P)-bd_dom_sf"/>
</dbReference>
<dbReference type="RefSeq" id="WP_316005104.1">
    <property type="nucleotide sequence ID" value="NZ_JAWDIT010000005.1"/>
</dbReference>
<proteinExistence type="predicted"/>
<organism evidence="2 3">
    <name type="scientific">Microbacterium phycohabitans</name>
    <dbReference type="NCBI Taxonomy" id="3075993"/>
    <lineage>
        <taxon>Bacteria</taxon>
        <taxon>Bacillati</taxon>
        <taxon>Actinomycetota</taxon>
        <taxon>Actinomycetes</taxon>
        <taxon>Micrococcales</taxon>
        <taxon>Microbacteriaceae</taxon>
        <taxon>Microbacterium</taxon>
    </lineage>
</organism>
<protein>
    <submittedName>
        <fullName evidence="2">NAD(P)H-binding protein</fullName>
    </submittedName>
</protein>
<dbReference type="InterPro" id="IPR016040">
    <property type="entry name" value="NAD(P)-bd_dom"/>
</dbReference>
<dbReference type="Gene3D" id="3.40.50.720">
    <property type="entry name" value="NAD(P)-binding Rossmann-like Domain"/>
    <property type="match status" value="1"/>
</dbReference>
<dbReference type="PANTHER" id="PTHR47129">
    <property type="entry name" value="QUINONE OXIDOREDUCTASE 2"/>
    <property type="match status" value="1"/>
</dbReference>
<name>A0ABU3SPW7_9MICO</name>
<accession>A0ABU3SPW7</accession>
<evidence type="ECO:0000259" key="1">
    <source>
        <dbReference type="Pfam" id="PF13460"/>
    </source>
</evidence>
<gene>
    <name evidence="2" type="ORF">RWH44_14385</name>
</gene>
<evidence type="ECO:0000313" key="2">
    <source>
        <dbReference type="EMBL" id="MDU0346884.1"/>
    </source>
</evidence>
<keyword evidence="3" id="KW-1185">Reference proteome</keyword>
<dbReference type="PANTHER" id="PTHR47129:SF1">
    <property type="entry name" value="NMRA-LIKE DOMAIN-CONTAINING PROTEIN"/>
    <property type="match status" value="1"/>
</dbReference>
<evidence type="ECO:0000313" key="3">
    <source>
        <dbReference type="Proteomes" id="UP001261125"/>
    </source>
</evidence>
<comment type="caution">
    <text evidence="2">The sequence shown here is derived from an EMBL/GenBank/DDBJ whole genome shotgun (WGS) entry which is preliminary data.</text>
</comment>
<dbReference type="Gene3D" id="3.90.25.10">
    <property type="entry name" value="UDP-galactose 4-epimerase, domain 1"/>
    <property type="match status" value="1"/>
</dbReference>